<comment type="caution">
    <text evidence="9">The sequence shown here is derived from an EMBL/GenBank/DDBJ whole genome shotgun (WGS) entry which is preliminary data.</text>
</comment>
<evidence type="ECO:0000259" key="7">
    <source>
        <dbReference type="Pfam" id="PF01386"/>
    </source>
</evidence>
<dbReference type="EMBL" id="MCIB01000040">
    <property type="protein sequence ID" value="RKD28817.1"/>
    <property type="molecule type" value="Genomic_DNA"/>
</dbReference>
<dbReference type="Gene3D" id="2.170.120.20">
    <property type="entry name" value="Ribosomal protein L25, beta domain"/>
    <property type="match status" value="1"/>
</dbReference>
<dbReference type="Proteomes" id="UP000284177">
    <property type="component" value="Unassembled WGS sequence"/>
</dbReference>
<dbReference type="GO" id="GO:0006412">
    <property type="term" value="P:translation"/>
    <property type="evidence" value="ECO:0007669"/>
    <property type="project" value="UniProtKB-UniRule"/>
</dbReference>
<comment type="function">
    <text evidence="5">This is one of the proteins that binds to the 5S RNA in the ribosome where it forms part of the central protuberance.</text>
</comment>
<dbReference type="AlphaFoldDB" id="A0A419SU54"/>
<dbReference type="Pfam" id="PF14693">
    <property type="entry name" value="Ribosomal_TL5_C"/>
    <property type="match status" value="1"/>
</dbReference>
<dbReference type="InterPro" id="IPR001021">
    <property type="entry name" value="Ribosomal_bL25_long"/>
</dbReference>
<comment type="subunit">
    <text evidence="5">Part of the 50S ribosomal subunit; part of the 5S rRNA/L5/L18/L25 subcomplex. Contacts the 5S rRNA. Binds to the 5S rRNA independently of L5 and L18.</text>
</comment>
<dbReference type="HAMAP" id="MF_01334">
    <property type="entry name" value="Ribosomal_bL25_CTC"/>
    <property type="match status" value="1"/>
</dbReference>
<dbReference type="GO" id="GO:0008097">
    <property type="term" value="F:5S rRNA binding"/>
    <property type="evidence" value="ECO:0007669"/>
    <property type="project" value="InterPro"/>
</dbReference>
<feature type="domain" description="Large ribosomal subunit protein bL25 L25" evidence="7">
    <location>
        <begin position="8"/>
        <end position="91"/>
    </location>
</feature>
<dbReference type="InterPro" id="IPR020056">
    <property type="entry name" value="Rbsml_bL25/Gln-tRNA_synth_N"/>
</dbReference>
<evidence type="ECO:0000256" key="4">
    <source>
        <dbReference type="ARBA" id="ARBA00023274"/>
    </source>
</evidence>
<feature type="region of interest" description="Disordered" evidence="6">
    <location>
        <begin position="184"/>
        <end position="210"/>
    </location>
</feature>
<sequence>MDAIVNSNLRNEVGTNQSNRLRRNGYVPGVLYGQNLTNYPLEIDAKELNRIIRQYGQNALIDIDVNGVKYPAIIKEVQRDPVNGRIIHVDFQYINTEKKIHTTVPIVLSGKEQAEKRGVLQQQVKDLEIECYPNSVPKHIKVNVSNLPVGKSLKVSDVEFGEELTVLNDNNEIIVSLSTVEYEGDHEGGEESLSEVPEEIGQTDTEAIDN</sequence>
<keyword evidence="3 5" id="KW-0689">Ribosomal protein</keyword>
<evidence type="ECO:0000256" key="5">
    <source>
        <dbReference type="HAMAP-Rule" id="MF_01334"/>
    </source>
</evidence>
<evidence type="ECO:0000313" key="9">
    <source>
        <dbReference type="EMBL" id="RKD28817.1"/>
    </source>
</evidence>
<accession>A0A419SU54</accession>
<dbReference type="InterPro" id="IPR020930">
    <property type="entry name" value="Ribosomal_uL5_bac-type"/>
</dbReference>
<dbReference type="InterPro" id="IPR037121">
    <property type="entry name" value="Ribosomal_bL25_C"/>
</dbReference>
<dbReference type="SUPFAM" id="SSF50715">
    <property type="entry name" value="Ribosomal protein L25-like"/>
    <property type="match status" value="1"/>
</dbReference>
<dbReference type="RefSeq" id="WP_120170787.1">
    <property type="nucleotide sequence ID" value="NZ_MCIB01000040.1"/>
</dbReference>
<comment type="similarity">
    <text evidence="5">Belongs to the bacterial ribosomal protein bL25 family. CTC subfamily.</text>
</comment>
<dbReference type="CDD" id="cd00495">
    <property type="entry name" value="Ribosomal_L25_TL5_CTC"/>
    <property type="match status" value="1"/>
</dbReference>
<evidence type="ECO:0000256" key="3">
    <source>
        <dbReference type="ARBA" id="ARBA00022980"/>
    </source>
</evidence>
<dbReference type="Pfam" id="PF01386">
    <property type="entry name" value="Ribosomal_L25p"/>
    <property type="match status" value="1"/>
</dbReference>
<reference evidence="9 10" key="1">
    <citation type="submission" date="2016-08" db="EMBL/GenBank/DDBJ databases">
        <title>Novel Firmicutes and Novel Genomes.</title>
        <authorList>
            <person name="Poppleton D.I."/>
            <person name="Gribaldo S."/>
        </authorList>
    </citation>
    <scope>NUCLEOTIDE SEQUENCE [LARGE SCALE GENOMIC DNA]</scope>
    <source>
        <strain evidence="9 10">CTT3</strain>
    </source>
</reference>
<organism evidence="9 10">
    <name type="scientific">Thermohalobacter berrensis</name>
    <dbReference type="NCBI Taxonomy" id="99594"/>
    <lineage>
        <taxon>Bacteria</taxon>
        <taxon>Bacillati</taxon>
        <taxon>Bacillota</taxon>
        <taxon>Tissierellia</taxon>
        <taxon>Tissierellales</taxon>
        <taxon>Thermohalobacteraceae</taxon>
        <taxon>Thermohalobacter</taxon>
    </lineage>
</organism>
<gene>
    <name evidence="5" type="primary">rplY</name>
    <name evidence="5" type="synonym">ctc</name>
    <name evidence="9" type="ORF">BET03_07245</name>
</gene>
<dbReference type="PANTHER" id="PTHR33284:SF1">
    <property type="entry name" value="RIBOSOMAL PROTEIN L25_GLN-TRNA SYNTHETASE, ANTI-CODON-BINDING DOMAIN-CONTAINING PROTEIN"/>
    <property type="match status" value="1"/>
</dbReference>
<keyword evidence="2 5" id="KW-0694">RNA-binding</keyword>
<evidence type="ECO:0000256" key="1">
    <source>
        <dbReference type="ARBA" id="ARBA00022730"/>
    </source>
</evidence>
<name>A0A419SU54_9FIRM</name>
<evidence type="ECO:0000256" key="2">
    <source>
        <dbReference type="ARBA" id="ARBA00022884"/>
    </source>
</evidence>
<dbReference type="GO" id="GO:0003735">
    <property type="term" value="F:structural constituent of ribosome"/>
    <property type="evidence" value="ECO:0007669"/>
    <property type="project" value="InterPro"/>
</dbReference>
<dbReference type="Gene3D" id="2.40.240.10">
    <property type="entry name" value="Ribosomal Protein L25, Chain P"/>
    <property type="match status" value="1"/>
</dbReference>
<evidence type="ECO:0000259" key="8">
    <source>
        <dbReference type="Pfam" id="PF14693"/>
    </source>
</evidence>
<proteinExistence type="inferred from homology"/>
<dbReference type="GO" id="GO:0022625">
    <property type="term" value="C:cytosolic large ribosomal subunit"/>
    <property type="evidence" value="ECO:0007669"/>
    <property type="project" value="TreeGrafter"/>
</dbReference>
<dbReference type="PANTHER" id="PTHR33284">
    <property type="entry name" value="RIBOSOMAL PROTEIN L25/GLN-TRNA SYNTHETASE, ANTI-CODON-BINDING DOMAIN-CONTAINING PROTEIN"/>
    <property type="match status" value="1"/>
</dbReference>
<keyword evidence="4 5" id="KW-0687">Ribonucleoprotein</keyword>
<evidence type="ECO:0000256" key="6">
    <source>
        <dbReference type="SAM" id="MobiDB-lite"/>
    </source>
</evidence>
<keyword evidence="1 5" id="KW-0699">rRNA-binding</keyword>
<dbReference type="NCBIfam" id="TIGR00731">
    <property type="entry name" value="bL25_bact_ctc"/>
    <property type="match status" value="1"/>
</dbReference>
<dbReference type="OrthoDB" id="9790002at2"/>
<protein>
    <recommendedName>
        <fullName evidence="5">Large ribosomal subunit protein bL25</fullName>
    </recommendedName>
    <alternativeName>
        <fullName evidence="5">General stress protein CTC</fullName>
    </alternativeName>
</protein>
<dbReference type="InterPro" id="IPR029751">
    <property type="entry name" value="Ribosomal_L25_dom"/>
</dbReference>
<feature type="domain" description="Large ribosomal subunit protein bL25 beta" evidence="8">
    <location>
        <begin position="99"/>
        <end position="178"/>
    </location>
</feature>
<dbReference type="InterPro" id="IPR020057">
    <property type="entry name" value="Ribosomal_bL25_b-dom"/>
</dbReference>
<evidence type="ECO:0000313" key="10">
    <source>
        <dbReference type="Proteomes" id="UP000284177"/>
    </source>
</evidence>
<keyword evidence="10" id="KW-1185">Reference proteome</keyword>
<dbReference type="InterPro" id="IPR011035">
    <property type="entry name" value="Ribosomal_bL25/Gln-tRNA_synth"/>
</dbReference>